<dbReference type="EMBL" id="JBBGZH010000002">
    <property type="protein sequence ID" value="MEJ5020964.1"/>
    <property type="molecule type" value="Genomic_DNA"/>
</dbReference>
<keyword evidence="2" id="KW-1185">Reference proteome</keyword>
<proteinExistence type="predicted"/>
<name>A0ABU8PH24_9HYPH</name>
<reference evidence="1 2" key="1">
    <citation type="submission" date="2023-12" db="EMBL/GenBank/DDBJ databases">
        <title>Gut-associated functions are favored during microbiome assembly across C. elegans life.</title>
        <authorList>
            <person name="Zimmermann J."/>
        </authorList>
    </citation>
    <scope>NUCLEOTIDE SEQUENCE [LARGE SCALE GENOMIC DNA]</scope>
    <source>
        <strain evidence="1 2">MYb71</strain>
    </source>
</reference>
<accession>A0ABU8PH24</accession>
<evidence type="ECO:0000313" key="1">
    <source>
        <dbReference type="EMBL" id="MEJ5020964.1"/>
    </source>
</evidence>
<protein>
    <submittedName>
        <fullName evidence="1">Uncharacterized protein</fullName>
    </submittedName>
</protein>
<sequence length="91" mass="9943">MSIVFLNGPGSLICDGVDAGQIEFSIAEPSDGLDMTRRGKLWGNRQAVVVAMNAQKVELISSDRDERLPLDLEEVDRHGGVSFNILQTDLD</sequence>
<gene>
    <name evidence="1" type="ORF">WH297_14655</name>
</gene>
<dbReference type="Proteomes" id="UP001375812">
    <property type="component" value="Unassembled WGS sequence"/>
</dbReference>
<comment type="caution">
    <text evidence="1">The sequence shown here is derived from an EMBL/GenBank/DDBJ whole genome shotgun (WGS) entry which is preliminary data.</text>
</comment>
<dbReference type="RefSeq" id="WP_105543455.1">
    <property type="nucleotide sequence ID" value="NZ_JBBGZH010000002.1"/>
</dbReference>
<organism evidence="1 2">
    <name type="scientific">Ochrobactrum vermis</name>
    <dbReference type="NCBI Taxonomy" id="1827297"/>
    <lineage>
        <taxon>Bacteria</taxon>
        <taxon>Pseudomonadati</taxon>
        <taxon>Pseudomonadota</taxon>
        <taxon>Alphaproteobacteria</taxon>
        <taxon>Hyphomicrobiales</taxon>
        <taxon>Brucellaceae</taxon>
        <taxon>Brucella/Ochrobactrum group</taxon>
        <taxon>Ochrobactrum</taxon>
    </lineage>
</organism>
<evidence type="ECO:0000313" key="2">
    <source>
        <dbReference type="Proteomes" id="UP001375812"/>
    </source>
</evidence>